<feature type="compositionally biased region" description="Polar residues" evidence="6">
    <location>
        <begin position="230"/>
        <end position="239"/>
    </location>
</feature>
<evidence type="ECO:0000256" key="6">
    <source>
        <dbReference type="SAM" id="MobiDB-lite"/>
    </source>
</evidence>
<keyword evidence="3" id="KW-0561">Oxygen transport</keyword>
<dbReference type="GO" id="GO:0005344">
    <property type="term" value="F:oxygen carrier activity"/>
    <property type="evidence" value="ECO:0007669"/>
    <property type="project" value="UniProtKB-KW"/>
</dbReference>
<dbReference type="GO" id="GO:0046872">
    <property type="term" value="F:metal ion binding"/>
    <property type="evidence" value="ECO:0007669"/>
    <property type="project" value="UniProtKB-KW"/>
</dbReference>
<dbReference type="AlphaFoldDB" id="A0A914WBY4"/>
<dbReference type="GO" id="GO:0020037">
    <property type="term" value="F:heme binding"/>
    <property type="evidence" value="ECO:0007669"/>
    <property type="project" value="InterPro"/>
</dbReference>
<dbReference type="Gene3D" id="1.10.490.10">
    <property type="entry name" value="Globins"/>
    <property type="match status" value="1"/>
</dbReference>
<dbReference type="PANTHER" id="PTHR46458">
    <property type="entry name" value="BLR2807 PROTEIN"/>
    <property type="match status" value="1"/>
</dbReference>
<feature type="region of interest" description="Disordered" evidence="6">
    <location>
        <begin position="225"/>
        <end position="256"/>
    </location>
</feature>
<reference evidence="8" key="1">
    <citation type="submission" date="2022-11" db="UniProtKB">
        <authorList>
            <consortium name="WormBaseParasite"/>
        </authorList>
    </citation>
    <scope>IDENTIFICATION</scope>
</reference>
<sequence length="256" mass="29021">MGCCNSTPSKSSISPEAACKPSGDTASNVRKSSFIQSSIASMISAVTFNFASLETTPSLDLTEEQKAILQEHWKKTLLAQRPDYFHKVMLISIQQSPKMNEVIACQMYCVRDLTQWPKLDRMSKGVRDFIDRQITVNDLDSAILSQEARELGGVHARYAQYGFKPAFLDIWQNSALLLLEKLKFDDEKEKELFIDAWRLMISFISEFMMIGYDSSMQLVRSEKKKESSSLDKTNVTNLQDAIDDNRTDNSTNSGER</sequence>
<dbReference type="InterPro" id="IPR050532">
    <property type="entry name" value="Globin-like_OT"/>
</dbReference>
<dbReference type="Proteomes" id="UP000887566">
    <property type="component" value="Unplaced"/>
</dbReference>
<evidence type="ECO:0000313" key="8">
    <source>
        <dbReference type="WBParaSite" id="PSAMB.scaffold3808size16831.g22647.t1"/>
    </source>
</evidence>
<evidence type="ECO:0000256" key="3">
    <source>
        <dbReference type="ARBA" id="ARBA00022621"/>
    </source>
</evidence>
<name>A0A914WBY4_9BILA</name>
<keyword evidence="2" id="KW-0349">Heme</keyword>
<accession>A0A914WBY4</accession>
<keyword evidence="5" id="KW-0408">Iron</keyword>
<evidence type="ECO:0000313" key="7">
    <source>
        <dbReference type="Proteomes" id="UP000887566"/>
    </source>
</evidence>
<keyword evidence="1" id="KW-0813">Transport</keyword>
<dbReference type="PANTHER" id="PTHR46458:SF1">
    <property type="entry name" value="GEO09476P1"/>
    <property type="match status" value="1"/>
</dbReference>
<evidence type="ECO:0000256" key="4">
    <source>
        <dbReference type="ARBA" id="ARBA00022723"/>
    </source>
</evidence>
<organism evidence="7 8">
    <name type="scientific">Plectus sambesii</name>
    <dbReference type="NCBI Taxonomy" id="2011161"/>
    <lineage>
        <taxon>Eukaryota</taxon>
        <taxon>Metazoa</taxon>
        <taxon>Ecdysozoa</taxon>
        <taxon>Nematoda</taxon>
        <taxon>Chromadorea</taxon>
        <taxon>Plectida</taxon>
        <taxon>Plectina</taxon>
        <taxon>Plectoidea</taxon>
        <taxon>Plectidae</taxon>
        <taxon>Plectus</taxon>
    </lineage>
</organism>
<keyword evidence="7" id="KW-1185">Reference proteome</keyword>
<dbReference type="InterPro" id="IPR012292">
    <property type="entry name" value="Globin/Proto"/>
</dbReference>
<proteinExistence type="predicted"/>
<dbReference type="SUPFAM" id="SSF46458">
    <property type="entry name" value="Globin-like"/>
    <property type="match status" value="1"/>
</dbReference>
<dbReference type="WBParaSite" id="PSAMB.scaffold3808size16831.g22647.t1">
    <property type="protein sequence ID" value="PSAMB.scaffold3808size16831.g22647.t1"/>
    <property type="gene ID" value="PSAMB.scaffold3808size16831.g22647"/>
</dbReference>
<evidence type="ECO:0000256" key="5">
    <source>
        <dbReference type="ARBA" id="ARBA00023004"/>
    </source>
</evidence>
<evidence type="ECO:0000256" key="2">
    <source>
        <dbReference type="ARBA" id="ARBA00022617"/>
    </source>
</evidence>
<feature type="region of interest" description="Disordered" evidence="6">
    <location>
        <begin position="1"/>
        <end position="26"/>
    </location>
</feature>
<evidence type="ECO:0000256" key="1">
    <source>
        <dbReference type="ARBA" id="ARBA00022448"/>
    </source>
</evidence>
<feature type="compositionally biased region" description="Polar residues" evidence="6">
    <location>
        <begin position="1"/>
        <end position="14"/>
    </location>
</feature>
<protein>
    <submittedName>
        <fullName evidence="8">Neuroglobin</fullName>
    </submittedName>
</protein>
<dbReference type="GO" id="GO:0019825">
    <property type="term" value="F:oxygen binding"/>
    <property type="evidence" value="ECO:0007669"/>
    <property type="project" value="InterPro"/>
</dbReference>
<keyword evidence="4" id="KW-0479">Metal-binding</keyword>
<dbReference type="InterPro" id="IPR009050">
    <property type="entry name" value="Globin-like_sf"/>
</dbReference>